<reference evidence="1" key="2">
    <citation type="journal article" date="2014" name="ISME J.">
        <title>Microbial stratification in low pH oxic and suboxic macroscopic growths along an acid mine drainage.</title>
        <authorList>
            <person name="Mendez-Garcia C."/>
            <person name="Mesa V."/>
            <person name="Sprenger R.R."/>
            <person name="Richter M."/>
            <person name="Diez M.S."/>
            <person name="Solano J."/>
            <person name="Bargiela R."/>
            <person name="Golyshina O.V."/>
            <person name="Manteca A."/>
            <person name="Ramos J.L."/>
            <person name="Gallego J.R."/>
            <person name="Llorente I."/>
            <person name="Martins Dos Santos V.A."/>
            <person name="Jensen O.N."/>
            <person name="Pelaez A.I."/>
            <person name="Sanchez J."/>
            <person name="Ferrer M."/>
        </authorList>
    </citation>
    <scope>NUCLEOTIDE SEQUENCE</scope>
</reference>
<dbReference type="AlphaFoldDB" id="T0ZUP3"/>
<dbReference type="PANTHER" id="PTHR36154:SF1">
    <property type="entry name" value="DNA-BINDING TRANSCRIPTIONAL ACTIVATOR ALPA"/>
    <property type="match status" value="1"/>
</dbReference>
<organism evidence="1">
    <name type="scientific">mine drainage metagenome</name>
    <dbReference type="NCBI Taxonomy" id="410659"/>
    <lineage>
        <taxon>unclassified sequences</taxon>
        <taxon>metagenomes</taxon>
        <taxon>ecological metagenomes</taxon>
    </lineage>
</organism>
<proteinExistence type="predicted"/>
<dbReference type="EMBL" id="AUZX01010327">
    <property type="protein sequence ID" value="EQD48327.1"/>
    <property type="molecule type" value="Genomic_DNA"/>
</dbReference>
<dbReference type="PANTHER" id="PTHR36154">
    <property type="entry name" value="DNA-BINDING TRANSCRIPTIONAL ACTIVATOR ALPA"/>
    <property type="match status" value="1"/>
</dbReference>
<dbReference type="InterPro" id="IPR010260">
    <property type="entry name" value="AlpA"/>
</dbReference>
<dbReference type="InterPro" id="IPR052931">
    <property type="entry name" value="Prophage_regulatory_activator"/>
</dbReference>
<reference evidence="1" key="1">
    <citation type="submission" date="2013-08" db="EMBL/GenBank/DDBJ databases">
        <authorList>
            <person name="Mendez C."/>
            <person name="Richter M."/>
            <person name="Ferrer M."/>
            <person name="Sanchez J."/>
        </authorList>
    </citation>
    <scope>NUCLEOTIDE SEQUENCE</scope>
</reference>
<sequence>MNEIALWRLPEVLRATGLNKTRLYNLQRAGQFPGSVKISERAVAWPEGEVHDWIAARIAARDAKAGA</sequence>
<dbReference type="Pfam" id="PF05930">
    <property type="entry name" value="Phage_AlpA"/>
    <property type="match status" value="1"/>
</dbReference>
<dbReference type="Gene3D" id="1.10.238.160">
    <property type="match status" value="1"/>
</dbReference>
<protein>
    <submittedName>
        <fullName evidence="1">Phage transcriptional regulator, AlpA</fullName>
    </submittedName>
</protein>
<gene>
    <name evidence="1" type="ORF">B1A_14084</name>
</gene>
<name>T0ZUP3_9ZZZZ</name>
<evidence type="ECO:0000313" key="1">
    <source>
        <dbReference type="EMBL" id="EQD48327.1"/>
    </source>
</evidence>
<comment type="caution">
    <text evidence="1">The sequence shown here is derived from an EMBL/GenBank/DDBJ whole genome shotgun (WGS) entry which is preliminary data.</text>
</comment>
<accession>T0ZUP3</accession>